<dbReference type="InterPro" id="IPR020904">
    <property type="entry name" value="Sc_DH/Rdtase_CS"/>
</dbReference>
<dbReference type="Gene3D" id="3.40.50.720">
    <property type="entry name" value="NAD(P)-binding Rossmann-like Domain"/>
    <property type="match status" value="1"/>
</dbReference>
<dbReference type="EMBL" id="MFEN01000066">
    <property type="protein sequence ID" value="OGE82641.1"/>
    <property type="molecule type" value="Genomic_DNA"/>
</dbReference>
<sequence>MTAKVVFISGSSRGIGAATAKRFAREGFAVVLTYNSSKTEAENVAVECRLLGAPETLIVQLDLTREESIRQAARLTLKQFPRIDILINNAGIYQEGFFSEQTFEDIHRQIATNLEGQIKLTHELLPAVIEALINIASRLGLVGKKRASVYTATKWGLRGFTKSVALERPDLRVLAVLPGLTATAMGNFGGTPPEKVAEVIYQAAVGNYHLKSGSDAQVRYYVLGPWGKAVFLLKSLLKFFLGRA</sequence>
<proteinExistence type="inferred from homology"/>
<dbReference type="Pfam" id="PF00106">
    <property type="entry name" value="adh_short"/>
    <property type="match status" value="1"/>
</dbReference>
<evidence type="ECO:0000256" key="3">
    <source>
        <dbReference type="ARBA" id="ARBA00023002"/>
    </source>
</evidence>
<accession>A0A1F5NYE7</accession>
<gene>
    <name evidence="5" type="ORF">A2846_03200</name>
</gene>
<dbReference type="AlphaFoldDB" id="A0A1F5NYE7"/>
<protein>
    <recommendedName>
        <fullName evidence="7">Short-chain dehydrogenase</fullName>
    </recommendedName>
</protein>
<keyword evidence="2" id="KW-0521">NADP</keyword>
<evidence type="ECO:0000256" key="1">
    <source>
        <dbReference type="ARBA" id="ARBA00006484"/>
    </source>
</evidence>
<dbReference type="PRINTS" id="PR00081">
    <property type="entry name" value="GDHRDH"/>
</dbReference>
<evidence type="ECO:0008006" key="7">
    <source>
        <dbReference type="Google" id="ProtNLM"/>
    </source>
</evidence>
<dbReference type="GO" id="GO:0016491">
    <property type="term" value="F:oxidoreductase activity"/>
    <property type="evidence" value="ECO:0007669"/>
    <property type="project" value="UniProtKB-KW"/>
</dbReference>
<dbReference type="Proteomes" id="UP000176339">
    <property type="component" value="Unassembled WGS sequence"/>
</dbReference>
<dbReference type="InterPro" id="IPR002347">
    <property type="entry name" value="SDR_fam"/>
</dbReference>
<evidence type="ECO:0000313" key="6">
    <source>
        <dbReference type="Proteomes" id="UP000176339"/>
    </source>
</evidence>
<reference evidence="5 6" key="1">
    <citation type="journal article" date="2016" name="Nat. Commun.">
        <title>Thousands of microbial genomes shed light on interconnected biogeochemical processes in an aquifer system.</title>
        <authorList>
            <person name="Anantharaman K."/>
            <person name="Brown C.T."/>
            <person name="Hug L.A."/>
            <person name="Sharon I."/>
            <person name="Castelle C.J."/>
            <person name="Probst A.J."/>
            <person name="Thomas B.C."/>
            <person name="Singh A."/>
            <person name="Wilkins M.J."/>
            <person name="Karaoz U."/>
            <person name="Brodie E.L."/>
            <person name="Williams K.H."/>
            <person name="Hubbard S.S."/>
            <person name="Banfield J.F."/>
        </authorList>
    </citation>
    <scope>NUCLEOTIDE SEQUENCE [LARGE SCALE GENOMIC DNA]</scope>
</reference>
<dbReference type="PRINTS" id="PR00080">
    <property type="entry name" value="SDRFAMILY"/>
</dbReference>
<organism evidence="5 6">
    <name type="scientific">Candidatus Doudnabacteria bacterium RIFCSPHIGHO2_01_FULL_49_9</name>
    <dbReference type="NCBI Taxonomy" id="1817827"/>
    <lineage>
        <taxon>Bacteria</taxon>
        <taxon>Candidatus Doudnaibacteriota</taxon>
    </lineage>
</organism>
<name>A0A1F5NYE7_9BACT</name>
<dbReference type="PANTHER" id="PTHR43391:SF14">
    <property type="entry name" value="DEHYDROGENASE_REDUCTASE SDR FAMILY PROTEIN 7-LIKE"/>
    <property type="match status" value="1"/>
</dbReference>
<evidence type="ECO:0000256" key="4">
    <source>
        <dbReference type="RuleBase" id="RU000363"/>
    </source>
</evidence>
<dbReference type="CDD" id="cd05233">
    <property type="entry name" value="SDR_c"/>
    <property type="match status" value="1"/>
</dbReference>
<dbReference type="PROSITE" id="PS00061">
    <property type="entry name" value="ADH_SHORT"/>
    <property type="match status" value="1"/>
</dbReference>
<dbReference type="InterPro" id="IPR036291">
    <property type="entry name" value="NAD(P)-bd_dom_sf"/>
</dbReference>
<comment type="similarity">
    <text evidence="1 4">Belongs to the short-chain dehydrogenases/reductases (SDR) family.</text>
</comment>
<comment type="caution">
    <text evidence="5">The sequence shown here is derived from an EMBL/GenBank/DDBJ whole genome shotgun (WGS) entry which is preliminary data.</text>
</comment>
<evidence type="ECO:0000256" key="2">
    <source>
        <dbReference type="ARBA" id="ARBA00022857"/>
    </source>
</evidence>
<dbReference type="PANTHER" id="PTHR43391">
    <property type="entry name" value="RETINOL DEHYDROGENASE-RELATED"/>
    <property type="match status" value="1"/>
</dbReference>
<evidence type="ECO:0000313" key="5">
    <source>
        <dbReference type="EMBL" id="OGE82641.1"/>
    </source>
</evidence>
<keyword evidence="3" id="KW-0560">Oxidoreductase</keyword>
<dbReference type="SUPFAM" id="SSF51735">
    <property type="entry name" value="NAD(P)-binding Rossmann-fold domains"/>
    <property type="match status" value="1"/>
</dbReference>